<evidence type="ECO:0000313" key="4">
    <source>
        <dbReference type="Proteomes" id="UP001151699"/>
    </source>
</evidence>
<dbReference type="AlphaFoldDB" id="A0A9Q0MLV7"/>
<sequence length="521" mass="60275">METFEIPFVTGSLTFGHYRTGIPNPKSVQELDIIELSSRIREKSNWSDKINDPIIVEKWRYELADCYNGSIEVAAVDGTWQSDALIDRTLHDEFVSRVSVLENVSDNMKDWHPCSNNQVLHLVHPSLFSFVAGRTKVISKPQLRNSRHALLQFASDKELLLPDEATKFALQPTQNQPNYRKSKTFQWLPSEFLVDESGAVQISYINNLHPEYHEELYECIEKIFAKFVPMFNKVLTDLTKPAKNRIKVSYYNNFNSDTDTVSMLTDDDYMGEFGCYLGRNESPRMSYPIIIPEFEPPPFPKKVVNLNGRNLQVIVELANIHLTPDEPEFLETSGGSWHIEGTANERIVASGIYYYSSSNITKSRLNFRQPFHGLDWEQHDFADDSYKLLHSQYLGSIITKEGRCIAFPNSLEHQIAPFKLEDSTRNGHRKILAFFLVDPTVKILSTSQVPPQQQSWFKDEIHKESSSLPVEIVHKIIDLMDWPMTLEEAKKHRDDLMNERRLFVDTSNEIYFDRPVYLCEH</sequence>
<feature type="domain" description="DUF4246" evidence="2">
    <location>
        <begin position="23"/>
        <end position="62"/>
    </location>
</feature>
<gene>
    <name evidence="3" type="ORF">Bhyg_15853</name>
</gene>
<accession>A0A9Q0MLV7</accession>
<proteinExistence type="predicted"/>
<dbReference type="InterPro" id="IPR049192">
    <property type="entry name" value="DUF4246_C"/>
</dbReference>
<comment type="caution">
    <text evidence="3">The sequence shown here is derived from an EMBL/GenBank/DDBJ whole genome shotgun (WGS) entry which is preliminary data.</text>
</comment>
<dbReference type="PANTHER" id="PTHR33119:SF1">
    <property type="entry name" value="FE2OG DIOXYGENASE DOMAIN-CONTAINING PROTEIN"/>
    <property type="match status" value="1"/>
</dbReference>
<reference evidence="3" key="1">
    <citation type="submission" date="2022-07" db="EMBL/GenBank/DDBJ databases">
        <authorList>
            <person name="Trinca V."/>
            <person name="Uliana J.V.C."/>
            <person name="Torres T.T."/>
            <person name="Ward R.J."/>
            <person name="Monesi N."/>
        </authorList>
    </citation>
    <scope>NUCLEOTIDE SEQUENCE</scope>
    <source>
        <strain evidence="3">HSMRA1968</strain>
        <tissue evidence="3">Whole embryos</tissue>
    </source>
</reference>
<evidence type="ECO:0000259" key="2">
    <source>
        <dbReference type="Pfam" id="PF21666"/>
    </source>
</evidence>
<evidence type="ECO:0000313" key="3">
    <source>
        <dbReference type="EMBL" id="KAJ6628973.1"/>
    </source>
</evidence>
<dbReference type="PANTHER" id="PTHR33119">
    <property type="entry name" value="IFI3P"/>
    <property type="match status" value="1"/>
</dbReference>
<evidence type="ECO:0000259" key="1">
    <source>
        <dbReference type="Pfam" id="PF14033"/>
    </source>
</evidence>
<dbReference type="Proteomes" id="UP001151699">
    <property type="component" value="Unassembled WGS sequence"/>
</dbReference>
<organism evidence="3 4">
    <name type="scientific">Pseudolycoriella hygida</name>
    <dbReference type="NCBI Taxonomy" id="35572"/>
    <lineage>
        <taxon>Eukaryota</taxon>
        <taxon>Metazoa</taxon>
        <taxon>Ecdysozoa</taxon>
        <taxon>Arthropoda</taxon>
        <taxon>Hexapoda</taxon>
        <taxon>Insecta</taxon>
        <taxon>Pterygota</taxon>
        <taxon>Neoptera</taxon>
        <taxon>Endopterygota</taxon>
        <taxon>Diptera</taxon>
        <taxon>Nematocera</taxon>
        <taxon>Sciaroidea</taxon>
        <taxon>Sciaridae</taxon>
        <taxon>Pseudolycoriella</taxon>
    </lineage>
</organism>
<feature type="domain" description="DUF4246" evidence="1">
    <location>
        <begin position="71"/>
        <end position="459"/>
    </location>
</feature>
<dbReference type="Gene3D" id="2.60.120.620">
    <property type="entry name" value="q2cbj1_9rhob like domain"/>
    <property type="match status" value="1"/>
</dbReference>
<keyword evidence="4" id="KW-1185">Reference proteome</keyword>
<dbReference type="Pfam" id="PF21666">
    <property type="entry name" value="DUF4246_N"/>
    <property type="match status" value="1"/>
</dbReference>
<dbReference type="EMBL" id="WJQU01002970">
    <property type="protein sequence ID" value="KAJ6628973.1"/>
    <property type="molecule type" value="Genomic_DNA"/>
</dbReference>
<dbReference type="OrthoDB" id="7774387at2759"/>
<dbReference type="InterPro" id="IPR025340">
    <property type="entry name" value="DUF4246"/>
</dbReference>
<dbReference type="InterPro" id="IPR049207">
    <property type="entry name" value="DUF4246_N"/>
</dbReference>
<name>A0A9Q0MLV7_9DIPT</name>
<dbReference type="Pfam" id="PF14033">
    <property type="entry name" value="DUF4246"/>
    <property type="match status" value="1"/>
</dbReference>
<protein>
    <submittedName>
        <fullName evidence="3">Uncharacterized protein</fullName>
    </submittedName>
</protein>